<dbReference type="HOGENOM" id="CLU_026659_0_1_1"/>
<dbReference type="Gene3D" id="3.40.50.11350">
    <property type="match status" value="1"/>
</dbReference>
<evidence type="ECO:0000313" key="5">
    <source>
        <dbReference type="EMBL" id="KIN01048.1"/>
    </source>
</evidence>
<keyword evidence="6" id="KW-1185">Reference proteome</keyword>
<evidence type="ECO:0000256" key="3">
    <source>
        <dbReference type="ARBA" id="ARBA00023277"/>
    </source>
</evidence>
<protein>
    <recommendedName>
        <fullName evidence="7">Alternative oxidase</fullName>
    </recommendedName>
</protein>
<sequence>MASDLKPDKEAVPGPNAPEPFTTSAPSEFTHAVFNLKDYNFDGEYVGWPLQRVCEEAQWTPGLSFVCDNNAGGIGNIRNYILTCIRYAIDAGATRLILPRIQSRSQGNLRKLLTTSFQSFNYFFDEEHFRNSIHTFCPQMKILNTLDNIPNAALNMHIEKFFPKDLNVDLDGCDVRGVNRHLDMYHTKFLEWLNTSRRTPTVEEPVSIRMKWPTFFEWPVYRDGPEFAATFGGILRLRKDVQELAAKVLTEMVRLTGVEPHPPTLNAPFLGVHLRTESDSLHMWPNFKFQSTGYLEQAQKRGLQYAYLACGDEGEANRFSEVALNQTTPLNVATKMSLLKGDNLQQLTDLSWDQQALVDFLVLTKSAHFTGCSFSSFAMNIAFKRHLMVDGIRTRQWKSPGDEFSTLVGRFESWYGDWMFMYECMWA</sequence>
<feature type="compositionally biased region" description="Basic and acidic residues" evidence="4">
    <location>
        <begin position="1"/>
        <end position="11"/>
    </location>
</feature>
<dbReference type="InterPro" id="IPR019378">
    <property type="entry name" value="GDP-Fuc_O-FucTrfase"/>
</dbReference>
<dbReference type="OrthoDB" id="20368at2759"/>
<dbReference type="STRING" id="913774.A0A0C3DGE4"/>
<evidence type="ECO:0008006" key="7">
    <source>
        <dbReference type="Google" id="ProtNLM"/>
    </source>
</evidence>
<keyword evidence="2" id="KW-0294">Fucose metabolism</keyword>
<reference evidence="6" key="2">
    <citation type="submission" date="2015-01" db="EMBL/GenBank/DDBJ databases">
        <title>Evolutionary Origins and Diversification of the Mycorrhizal Mutualists.</title>
        <authorList>
            <consortium name="DOE Joint Genome Institute"/>
            <consortium name="Mycorrhizal Genomics Consortium"/>
            <person name="Kohler A."/>
            <person name="Kuo A."/>
            <person name="Nagy L.G."/>
            <person name="Floudas D."/>
            <person name="Copeland A."/>
            <person name="Barry K.W."/>
            <person name="Cichocki N."/>
            <person name="Veneault-Fourrey C."/>
            <person name="LaButti K."/>
            <person name="Lindquist E.A."/>
            <person name="Lipzen A."/>
            <person name="Lundell T."/>
            <person name="Morin E."/>
            <person name="Murat C."/>
            <person name="Riley R."/>
            <person name="Ohm R."/>
            <person name="Sun H."/>
            <person name="Tunlid A."/>
            <person name="Henrissat B."/>
            <person name="Grigoriev I.V."/>
            <person name="Hibbett D.S."/>
            <person name="Martin F."/>
        </authorList>
    </citation>
    <scope>NUCLEOTIDE SEQUENCE [LARGE SCALE GENOMIC DNA]</scope>
    <source>
        <strain evidence="6">Zn</strain>
    </source>
</reference>
<organism evidence="5 6">
    <name type="scientific">Oidiodendron maius (strain Zn)</name>
    <dbReference type="NCBI Taxonomy" id="913774"/>
    <lineage>
        <taxon>Eukaryota</taxon>
        <taxon>Fungi</taxon>
        <taxon>Dikarya</taxon>
        <taxon>Ascomycota</taxon>
        <taxon>Pezizomycotina</taxon>
        <taxon>Leotiomycetes</taxon>
        <taxon>Leotiomycetes incertae sedis</taxon>
        <taxon>Myxotrichaceae</taxon>
        <taxon>Oidiodendron</taxon>
    </lineage>
</organism>
<dbReference type="GO" id="GO:0016740">
    <property type="term" value="F:transferase activity"/>
    <property type="evidence" value="ECO:0007669"/>
    <property type="project" value="UniProtKB-KW"/>
</dbReference>
<accession>A0A0C3DGE4</accession>
<evidence type="ECO:0000256" key="4">
    <source>
        <dbReference type="SAM" id="MobiDB-lite"/>
    </source>
</evidence>
<keyword evidence="1" id="KW-0808">Transferase</keyword>
<dbReference type="CDD" id="cd11296">
    <property type="entry name" value="O-FucT_like"/>
    <property type="match status" value="1"/>
</dbReference>
<dbReference type="EMBL" id="KN832876">
    <property type="protein sequence ID" value="KIN01048.1"/>
    <property type="molecule type" value="Genomic_DNA"/>
</dbReference>
<dbReference type="GO" id="GO:0006004">
    <property type="term" value="P:fucose metabolic process"/>
    <property type="evidence" value="ECO:0007669"/>
    <property type="project" value="UniProtKB-KW"/>
</dbReference>
<evidence type="ECO:0000256" key="2">
    <source>
        <dbReference type="ARBA" id="ARBA00023253"/>
    </source>
</evidence>
<gene>
    <name evidence="5" type="ORF">OIDMADRAFT_163156</name>
</gene>
<dbReference type="InParanoid" id="A0A0C3DGE4"/>
<evidence type="ECO:0000313" key="6">
    <source>
        <dbReference type="Proteomes" id="UP000054321"/>
    </source>
</evidence>
<name>A0A0C3DGE4_OIDMZ</name>
<reference evidence="5 6" key="1">
    <citation type="submission" date="2014-04" db="EMBL/GenBank/DDBJ databases">
        <authorList>
            <consortium name="DOE Joint Genome Institute"/>
            <person name="Kuo A."/>
            <person name="Martino E."/>
            <person name="Perotto S."/>
            <person name="Kohler A."/>
            <person name="Nagy L.G."/>
            <person name="Floudas D."/>
            <person name="Copeland A."/>
            <person name="Barry K.W."/>
            <person name="Cichocki N."/>
            <person name="Veneault-Fourrey C."/>
            <person name="LaButti K."/>
            <person name="Lindquist E.A."/>
            <person name="Lipzen A."/>
            <person name="Lundell T."/>
            <person name="Morin E."/>
            <person name="Murat C."/>
            <person name="Sun H."/>
            <person name="Tunlid A."/>
            <person name="Henrissat B."/>
            <person name="Grigoriev I.V."/>
            <person name="Hibbett D.S."/>
            <person name="Martin F."/>
            <person name="Nordberg H.P."/>
            <person name="Cantor M.N."/>
            <person name="Hua S.X."/>
        </authorList>
    </citation>
    <scope>NUCLEOTIDE SEQUENCE [LARGE SCALE GENOMIC DNA]</scope>
    <source>
        <strain evidence="5 6">Zn</strain>
    </source>
</reference>
<dbReference type="Proteomes" id="UP000054321">
    <property type="component" value="Unassembled WGS sequence"/>
</dbReference>
<dbReference type="AlphaFoldDB" id="A0A0C3DGE4"/>
<dbReference type="Pfam" id="PF10250">
    <property type="entry name" value="O-FucT"/>
    <property type="match status" value="1"/>
</dbReference>
<keyword evidence="3" id="KW-0119">Carbohydrate metabolism</keyword>
<evidence type="ECO:0000256" key="1">
    <source>
        <dbReference type="ARBA" id="ARBA00022679"/>
    </source>
</evidence>
<proteinExistence type="predicted"/>
<feature type="region of interest" description="Disordered" evidence="4">
    <location>
        <begin position="1"/>
        <end position="24"/>
    </location>
</feature>